<reference evidence="2" key="1">
    <citation type="submission" date="2018-11" db="EMBL/GenBank/DDBJ databases">
        <authorList>
            <person name="Alioto T."/>
            <person name="Alioto T."/>
        </authorList>
    </citation>
    <scope>NUCLEOTIDE SEQUENCE</scope>
</reference>
<proteinExistence type="predicted"/>
<gene>
    <name evidence="2" type="ORF">MGAL_10B003429</name>
</gene>
<evidence type="ECO:0000313" key="2">
    <source>
        <dbReference type="EMBL" id="VDI65678.1"/>
    </source>
</evidence>
<keyword evidence="3" id="KW-1185">Reference proteome</keyword>
<sequence>MMSKAGFNLRSWNSNSIKVRQQAVSQTVLDTDTDTKVLGMRWNSNTDYLFYPHKCKEEKYDKTCPHWLTDSSTYPKSTSIDTSLSVLLTENESTCISQSKDDSVCQFGINFIIDIERYSSYQKLLRITSYVLRFIENCRIEKSLRTLEHLKPSELSKSVELWIRNCQETAFATEYNALKYNNIETSKDEEARQKKEPSATTSRILPNREAATRARENIKKWTK</sequence>
<dbReference type="OrthoDB" id="6434825at2759"/>
<feature type="compositionally biased region" description="Basic and acidic residues" evidence="1">
    <location>
        <begin position="186"/>
        <end position="197"/>
    </location>
</feature>
<evidence type="ECO:0000313" key="3">
    <source>
        <dbReference type="Proteomes" id="UP000596742"/>
    </source>
</evidence>
<dbReference type="Proteomes" id="UP000596742">
    <property type="component" value="Unassembled WGS sequence"/>
</dbReference>
<dbReference type="AlphaFoldDB" id="A0A8B6GLV3"/>
<accession>A0A8B6GLV3</accession>
<name>A0A8B6GLV3_MYTGA</name>
<organism evidence="2 3">
    <name type="scientific">Mytilus galloprovincialis</name>
    <name type="common">Mediterranean mussel</name>
    <dbReference type="NCBI Taxonomy" id="29158"/>
    <lineage>
        <taxon>Eukaryota</taxon>
        <taxon>Metazoa</taxon>
        <taxon>Spiralia</taxon>
        <taxon>Lophotrochozoa</taxon>
        <taxon>Mollusca</taxon>
        <taxon>Bivalvia</taxon>
        <taxon>Autobranchia</taxon>
        <taxon>Pteriomorphia</taxon>
        <taxon>Mytilida</taxon>
        <taxon>Mytiloidea</taxon>
        <taxon>Mytilidae</taxon>
        <taxon>Mytilinae</taxon>
        <taxon>Mytilus</taxon>
    </lineage>
</organism>
<protein>
    <submittedName>
        <fullName evidence="2">Uncharacterized protein</fullName>
    </submittedName>
</protein>
<evidence type="ECO:0000256" key="1">
    <source>
        <dbReference type="SAM" id="MobiDB-lite"/>
    </source>
</evidence>
<dbReference type="EMBL" id="UYJE01008636">
    <property type="protein sequence ID" value="VDI65678.1"/>
    <property type="molecule type" value="Genomic_DNA"/>
</dbReference>
<feature type="region of interest" description="Disordered" evidence="1">
    <location>
        <begin position="186"/>
        <end position="223"/>
    </location>
</feature>
<comment type="caution">
    <text evidence="2">The sequence shown here is derived from an EMBL/GenBank/DDBJ whole genome shotgun (WGS) entry which is preliminary data.</text>
</comment>
<feature type="compositionally biased region" description="Basic and acidic residues" evidence="1">
    <location>
        <begin position="210"/>
        <end position="223"/>
    </location>
</feature>